<evidence type="ECO:0000313" key="2">
    <source>
        <dbReference type="EMBL" id="GEO37841.1"/>
    </source>
</evidence>
<dbReference type="InterPro" id="IPR041916">
    <property type="entry name" value="Anti_sigma_zinc_sf"/>
</dbReference>
<sequence length="68" mass="7344">MSDLFDDAVLGAYVDGELSAEQAAAVERLIATNPEARQMVDSIREITLLVRAAAFEGMFPGYPLRLAS</sequence>
<accession>A0A512DMY4</accession>
<dbReference type="RefSeq" id="WP_044426785.1">
    <property type="nucleotide sequence ID" value="NZ_BJYZ01000007.1"/>
</dbReference>
<name>A0A512DMY4_9PROT</name>
<evidence type="ECO:0000313" key="3">
    <source>
        <dbReference type="Proteomes" id="UP000321523"/>
    </source>
</evidence>
<dbReference type="EMBL" id="BJYZ01000007">
    <property type="protein sequence ID" value="GEO37841.1"/>
    <property type="molecule type" value="Genomic_DNA"/>
</dbReference>
<feature type="domain" description="Putative zinc-finger" evidence="1">
    <location>
        <begin position="10"/>
        <end position="28"/>
    </location>
</feature>
<keyword evidence="3" id="KW-1185">Reference proteome</keyword>
<proteinExistence type="predicted"/>
<reference evidence="2 3" key="1">
    <citation type="submission" date="2019-07" db="EMBL/GenBank/DDBJ databases">
        <title>Whole genome shotgun sequence of Skermanella aerolata NBRC 106429.</title>
        <authorList>
            <person name="Hosoyama A."/>
            <person name="Uohara A."/>
            <person name="Ohji S."/>
            <person name="Ichikawa N."/>
        </authorList>
    </citation>
    <scope>NUCLEOTIDE SEQUENCE [LARGE SCALE GENOMIC DNA]</scope>
    <source>
        <strain evidence="2 3">NBRC 106429</strain>
    </source>
</reference>
<dbReference type="Proteomes" id="UP000321523">
    <property type="component" value="Unassembled WGS sequence"/>
</dbReference>
<dbReference type="AlphaFoldDB" id="A0A512DMY4"/>
<dbReference type="Gene3D" id="1.10.10.1320">
    <property type="entry name" value="Anti-sigma factor, zinc-finger domain"/>
    <property type="match status" value="1"/>
</dbReference>
<dbReference type="Pfam" id="PF13490">
    <property type="entry name" value="zf-HC2"/>
    <property type="match status" value="1"/>
</dbReference>
<dbReference type="OrthoDB" id="7187254at2"/>
<dbReference type="InterPro" id="IPR027383">
    <property type="entry name" value="Znf_put"/>
</dbReference>
<evidence type="ECO:0000259" key="1">
    <source>
        <dbReference type="Pfam" id="PF13490"/>
    </source>
</evidence>
<protein>
    <recommendedName>
        <fullName evidence="1">Putative zinc-finger domain-containing protein</fullName>
    </recommendedName>
</protein>
<gene>
    <name evidence="2" type="ORF">SAE02_19890</name>
</gene>
<comment type="caution">
    <text evidence="2">The sequence shown here is derived from an EMBL/GenBank/DDBJ whole genome shotgun (WGS) entry which is preliminary data.</text>
</comment>
<organism evidence="2 3">
    <name type="scientific">Skermanella aerolata</name>
    <dbReference type="NCBI Taxonomy" id="393310"/>
    <lineage>
        <taxon>Bacteria</taxon>
        <taxon>Pseudomonadati</taxon>
        <taxon>Pseudomonadota</taxon>
        <taxon>Alphaproteobacteria</taxon>
        <taxon>Rhodospirillales</taxon>
        <taxon>Azospirillaceae</taxon>
        <taxon>Skermanella</taxon>
    </lineage>
</organism>